<dbReference type="OMA" id="NCKARIN"/>
<gene>
    <name evidence="2" type="ordered locus">MTR_7g031620</name>
</gene>
<organism evidence="2 4">
    <name type="scientific">Medicago truncatula</name>
    <name type="common">Barrel medic</name>
    <name type="synonym">Medicago tribuloides</name>
    <dbReference type="NCBI Taxonomy" id="3880"/>
    <lineage>
        <taxon>Eukaryota</taxon>
        <taxon>Viridiplantae</taxon>
        <taxon>Streptophyta</taxon>
        <taxon>Embryophyta</taxon>
        <taxon>Tracheophyta</taxon>
        <taxon>Spermatophyta</taxon>
        <taxon>Magnoliopsida</taxon>
        <taxon>eudicotyledons</taxon>
        <taxon>Gunneridae</taxon>
        <taxon>Pentapetalae</taxon>
        <taxon>rosids</taxon>
        <taxon>fabids</taxon>
        <taxon>Fabales</taxon>
        <taxon>Fabaceae</taxon>
        <taxon>Papilionoideae</taxon>
        <taxon>50 kb inversion clade</taxon>
        <taxon>NPAAA clade</taxon>
        <taxon>Hologalegina</taxon>
        <taxon>IRL clade</taxon>
        <taxon>Trifolieae</taxon>
        <taxon>Medicago</taxon>
    </lineage>
</organism>
<reference evidence="3" key="3">
    <citation type="submission" date="2015-04" db="UniProtKB">
        <authorList>
            <consortium name="EnsemblPlants"/>
        </authorList>
    </citation>
    <scope>IDENTIFICATION</scope>
    <source>
        <strain evidence="3">cv. Jemalong A17</strain>
    </source>
</reference>
<dbReference type="GO" id="GO:0003677">
    <property type="term" value="F:DNA binding"/>
    <property type="evidence" value="ECO:0007669"/>
    <property type="project" value="UniProtKB-KW"/>
</dbReference>
<keyword evidence="4" id="KW-1185">Reference proteome</keyword>
<reference evidence="2 4" key="1">
    <citation type="journal article" date="2011" name="Nature">
        <title>The Medicago genome provides insight into the evolution of rhizobial symbioses.</title>
        <authorList>
            <person name="Young N.D."/>
            <person name="Debelle F."/>
            <person name="Oldroyd G.E."/>
            <person name="Geurts R."/>
            <person name="Cannon S.B."/>
            <person name="Udvardi M.K."/>
            <person name="Benedito V.A."/>
            <person name="Mayer K.F."/>
            <person name="Gouzy J."/>
            <person name="Schoof H."/>
            <person name="Van de Peer Y."/>
            <person name="Proost S."/>
            <person name="Cook D.R."/>
            <person name="Meyers B.C."/>
            <person name="Spannagl M."/>
            <person name="Cheung F."/>
            <person name="De Mita S."/>
            <person name="Krishnakumar V."/>
            <person name="Gundlach H."/>
            <person name="Zhou S."/>
            <person name="Mudge J."/>
            <person name="Bharti A.K."/>
            <person name="Murray J.D."/>
            <person name="Naoumkina M.A."/>
            <person name="Rosen B."/>
            <person name="Silverstein K.A."/>
            <person name="Tang H."/>
            <person name="Rombauts S."/>
            <person name="Zhao P.X."/>
            <person name="Zhou P."/>
            <person name="Barbe V."/>
            <person name="Bardou P."/>
            <person name="Bechner M."/>
            <person name="Bellec A."/>
            <person name="Berger A."/>
            <person name="Berges H."/>
            <person name="Bidwell S."/>
            <person name="Bisseling T."/>
            <person name="Choisne N."/>
            <person name="Couloux A."/>
            <person name="Denny R."/>
            <person name="Deshpande S."/>
            <person name="Dai X."/>
            <person name="Doyle J.J."/>
            <person name="Dudez A.M."/>
            <person name="Farmer A.D."/>
            <person name="Fouteau S."/>
            <person name="Franken C."/>
            <person name="Gibelin C."/>
            <person name="Gish J."/>
            <person name="Goldstein S."/>
            <person name="Gonzalez A.J."/>
            <person name="Green P.J."/>
            <person name="Hallab A."/>
            <person name="Hartog M."/>
            <person name="Hua A."/>
            <person name="Humphray S.J."/>
            <person name="Jeong D.H."/>
            <person name="Jing Y."/>
            <person name="Jocker A."/>
            <person name="Kenton S.M."/>
            <person name="Kim D.J."/>
            <person name="Klee K."/>
            <person name="Lai H."/>
            <person name="Lang C."/>
            <person name="Lin S."/>
            <person name="Macmil S.L."/>
            <person name="Magdelenat G."/>
            <person name="Matthews L."/>
            <person name="McCorrison J."/>
            <person name="Monaghan E.L."/>
            <person name="Mun J.H."/>
            <person name="Najar F.Z."/>
            <person name="Nicholson C."/>
            <person name="Noirot C."/>
            <person name="O'Bleness M."/>
            <person name="Paule C.R."/>
            <person name="Poulain J."/>
            <person name="Prion F."/>
            <person name="Qin B."/>
            <person name="Qu C."/>
            <person name="Retzel E.F."/>
            <person name="Riddle C."/>
            <person name="Sallet E."/>
            <person name="Samain S."/>
            <person name="Samson N."/>
            <person name="Sanders I."/>
            <person name="Saurat O."/>
            <person name="Scarpelli C."/>
            <person name="Schiex T."/>
            <person name="Segurens B."/>
            <person name="Severin A.J."/>
            <person name="Sherrier D.J."/>
            <person name="Shi R."/>
            <person name="Sims S."/>
            <person name="Singer S.R."/>
            <person name="Sinharoy S."/>
            <person name="Sterck L."/>
            <person name="Viollet A."/>
            <person name="Wang B.B."/>
            <person name="Wang K."/>
            <person name="Wang M."/>
            <person name="Wang X."/>
            <person name="Warfsmann J."/>
            <person name="Weissenbach J."/>
            <person name="White D.D."/>
            <person name="White J.D."/>
            <person name="Wiley G.B."/>
            <person name="Wincker P."/>
            <person name="Xing Y."/>
            <person name="Yang L."/>
            <person name="Yao Z."/>
            <person name="Ying F."/>
            <person name="Zhai J."/>
            <person name="Zhou L."/>
            <person name="Zuber A."/>
            <person name="Denarie J."/>
            <person name="Dixon R.A."/>
            <person name="May G.D."/>
            <person name="Schwartz D.C."/>
            <person name="Rogers J."/>
            <person name="Quetier F."/>
            <person name="Town C.D."/>
            <person name="Roe B.A."/>
        </authorList>
    </citation>
    <scope>NUCLEOTIDE SEQUENCE [LARGE SCALE GENOMIC DNA]</scope>
    <source>
        <strain evidence="2">A17</strain>
        <strain evidence="3 4">cv. Jemalong A17</strain>
    </source>
</reference>
<protein>
    <submittedName>
        <fullName evidence="2">FAR1 DNA-binding domain protein</fullName>
    </submittedName>
</protein>
<accession>G7L4B0</accession>
<evidence type="ECO:0000313" key="4">
    <source>
        <dbReference type="Proteomes" id="UP000002051"/>
    </source>
</evidence>
<sequence>MFSSKEKLIEYYKSYAWSIGFGVSKLSSKTGDDGKKYFTLAYSRGTKYVSKSKNMLKPNPSIKTQCKARLNTSIRLDGIVTI</sequence>
<dbReference type="Proteomes" id="UP000002051">
    <property type="component" value="Unassembled WGS sequence"/>
</dbReference>
<dbReference type="Pfam" id="PF03101">
    <property type="entry name" value="FAR1"/>
    <property type="match status" value="1"/>
</dbReference>
<evidence type="ECO:0000259" key="1">
    <source>
        <dbReference type="Pfam" id="PF03101"/>
    </source>
</evidence>
<dbReference type="PaxDb" id="3880-AES78438"/>
<dbReference type="EnsemblPlants" id="AES78438">
    <property type="protein sequence ID" value="AES78438"/>
    <property type="gene ID" value="MTR_7g031620"/>
</dbReference>
<dbReference type="HOGENOM" id="CLU_2561825_0_0_1"/>
<feature type="domain" description="FAR1" evidence="1">
    <location>
        <begin position="10"/>
        <end position="75"/>
    </location>
</feature>
<dbReference type="EMBL" id="CM001223">
    <property type="protein sequence ID" value="AES78438.1"/>
    <property type="molecule type" value="Genomic_DNA"/>
</dbReference>
<dbReference type="AlphaFoldDB" id="G7L4B0"/>
<name>G7L4B0_MEDTR</name>
<evidence type="ECO:0000313" key="3">
    <source>
        <dbReference type="EnsemblPlants" id="AES78438"/>
    </source>
</evidence>
<dbReference type="InterPro" id="IPR004330">
    <property type="entry name" value="FAR1_DNA_bnd_dom"/>
</dbReference>
<keyword evidence="2" id="KW-0238">DNA-binding</keyword>
<evidence type="ECO:0000313" key="2">
    <source>
        <dbReference type="EMBL" id="AES78438.1"/>
    </source>
</evidence>
<proteinExistence type="predicted"/>
<reference evidence="2 4" key="2">
    <citation type="journal article" date="2014" name="BMC Genomics">
        <title>An improved genome release (version Mt4.0) for the model legume Medicago truncatula.</title>
        <authorList>
            <person name="Tang H."/>
            <person name="Krishnakumar V."/>
            <person name="Bidwell S."/>
            <person name="Rosen B."/>
            <person name="Chan A."/>
            <person name="Zhou S."/>
            <person name="Gentzbittel L."/>
            <person name="Childs K.L."/>
            <person name="Yandell M."/>
            <person name="Gundlach H."/>
            <person name="Mayer K.F."/>
            <person name="Schwartz D.C."/>
            <person name="Town C.D."/>
        </authorList>
    </citation>
    <scope>GENOME REANNOTATION</scope>
    <source>
        <strain evidence="3 4">cv. Jemalong A17</strain>
    </source>
</reference>